<dbReference type="WBParaSite" id="Pan_g16680.t1">
    <property type="protein sequence ID" value="Pan_g16680.t1"/>
    <property type="gene ID" value="Pan_g16680"/>
</dbReference>
<dbReference type="PIRSF" id="PIRSF000105">
    <property type="entry name" value="HCDH"/>
    <property type="match status" value="1"/>
</dbReference>
<name>A0A7E4ZTQ0_PANRE</name>
<evidence type="ECO:0000256" key="8">
    <source>
        <dbReference type="ARBA" id="ARBA00023128"/>
    </source>
</evidence>
<evidence type="ECO:0000256" key="3">
    <source>
        <dbReference type="ARBA" id="ARBA00009463"/>
    </source>
</evidence>
<keyword evidence="7" id="KW-0443">Lipid metabolism</keyword>
<accession>A0A7E4ZTQ0</accession>
<keyword evidence="13" id="KW-1185">Reference proteome</keyword>
<dbReference type="AlphaFoldDB" id="A0A7E4ZTQ0"/>
<dbReference type="InterPro" id="IPR008927">
    <property type="entry name" value="6-PGluconate_DH-like_C_sf"/>
</dbReference>
<reference evidence="13" key="1">
    <citation type="journal article" date="2013" name="Genetics">
        <title>The draft genome and transcriptome of Panagrellus redivivus are shaped by the harsh demands of a free-living lifestyle.</title>
        <authorList>
            <person name="Srinivasan J."/>
            <person name="Dillman A.R."/>
            <person name="Macchietto M.G."/>
            <person name="Heikkinen L."/>
            <person name="Lakso M."/>
            <person name="Fracchia K.M."/>
            <person name="Antoshechkin I."/>
            <person name="Mortazavi A."/>
            <person name="Wong G."/>
            <person name="Sternberg P.W."/>
        </authorList>
    </citation>
    <scope>NUCLEOTIDE SEQUENCE [LARGE SCALE GENOMIC DNA]</scope>
    <source>
        <strain evidence="13">MT8872</strain>
    </source>
</reference>
<evidence type="ECO:0000313" key="13">
    <source>
        <dbReference type="Proteomes" id="UP000492821"/>
    </source>
</evidence>
<evidence type="ECO:0000259" key="12">
    <source>
        <dbReference type="Pfam" id="PF02737"/>
    </source>
</evidence>
<proteinExistence type="inferred from homology"/>
<evidence type="ECO:0000256" key="5">
    <source>
        <dbReference type="ARBA" id="ARBA00023002"/>
    </source>
</evidence>
<keyword evidence="8" id="KW-0496">Mitochondrion</keyword>
<evidence type="ECO:0000256" key="4">
    <source>
        <dbReference type="ARBA" id="ARBA00022832"/>
    </source>
</evidence>
<dbReference type="InterPro" id="IPR006108">
    <property type="entry name" value="3HC_DH_C"/>
</dbReference>
<organism evidence="13 14">
    <name type="scientific">Panagrellus redivivus</name>
    <name type="common">Microworm</name>
    <dbReference type="NCBI Taxonomy" id="6233"/>
    <lineage>
        <taxon>Eukaryota</taxon>
        <taxon>Metazoa</taxon>
        <taxon>Ecdysozoa</taxon>
        <taxon>Nematoda</taxon>
        <taxon>Chromadorea</taxon>
        <taxon>Rhabditida</taxon>
        <taxon>Tylenchina</taxon>
        <taxon>Panagrolaimomorpha</taxon>
        <taxon>Panagrolaimoidea</taxon>
        <taxon>Panagrolaimidae</taxon>
        <taxon>Panagrellus</taxon>
    </lineage>
</organism>
<evidence type="ECO:0000256" key="10">
    <source>
        <dbReference type="PIRSR" id="PIRSR000105-1"/>
    </source>
</evidence>
<dbReference type="SUPFAM" id="SSF51735">
    <property type="entry name" value="NAD(P)-binding Rossmann-fold domains"/>
    <property type="match status" value="1"/>
</dbReference>
<keyword evidence="5" id="KW-0560">Oxidoreductase</keyword>
<dbReference type="InterPro" id="IPR013328">
    <property type="entry name" value="6PGD_dom2"/>
</dbReference>
<comment type="subcellular location">
    <subcellularLocation>
        <location evidence="1">Mitochondrion matrix</location>
    </subcellularLocation>
</comment>
<dbReference type="Pfam" id="PF00725">
    <property type="entry name" value="3HCDH"/>
    <property type="match status" value="1"/>
</dbReference>
<dbReference type="SUPFAM" id="SSF48179">
    <property type="entry name" value="6-phosphogluconate dehydrogenase C-terminal domain-like"/>
    <property type="match status" value="1"/>
</dbReference>
<comment type="catalytic activity">
    <reaction evidence="9">
        <text>a (3S)-3-hydroxyacyl-CoA + NAD(+) = a 3-oxoacyl-CoA + NADH + H(+)</text>
        <dbReference type="Rhea" id="RHEA:22432"/>
        <dbReference type="ChEBI" id="CHEBI:15378"/>
        <dbReference type="ChEBI" id="CHEBI:57318"/>
        <dbReference type="ChEBI" id="CHEBI:57540"/>
        <dbReference type="ChEBI" id="CHEBI:57945"/>
        <dbReference type="ChEBI" id="CHEBI:90726"/>
        <dbReference type="EC" id="1.1.1.35"/>
    </reaction>
</comment>
<dbReference type="InterPro" id="IPR036291">
    <property type="entry name" value="NAD(P)-bd_dom_sf"/>
</dbReference>
<sequence length="290" mass="31894">MSGIQRVTVFGAGLMGSGIAQVCLEAGLKVVLVDIKIEYVQKAVAAMEQRFRKHASGTPIQRDKFVKKLLSRLRMIVNIEHAVREADLVIEAVIENLELKQNLFAKIEQHAPKHCIFATNTSSLLLKDIGAKLQDKSRFGGLHFFSPVPMMPLIEVVKTDKISETNLSKLVSFATEIGKTGIVCTDTPGFIVNRLLIPFQAEALALADRGVASIEDIDKAVTLGLSFPVGPFKLTDFIGLDVAKSIQDGWRQHYPNEVNLPKSRLLDSLVAAGKYGKKTGEGFYKYKSKI</sequence>
<dbReference type="GO" id="GO:0003857">
    <property type="term" value="F:(3S)-3-hydroxyacyl-CoA dehydrogenase (NAD+) activity"/>
    <property type="evidence" value="ECO:0007669"/>
    <property type="project" value="UniProtKB-EC"/>
</dbReference>
<feature type="domain" description="3-hydroxyacyl-CoA dehydrogenase NAD binding" evidence="12">
    <location>
        <begin position="7"/>
        <end position="186"/>
    </location>
</feature>
<feature type="site" description="Important for catalytic activity" evidence="10">
    <location>
        <position position="143"/>
    </location>
</feature>
<comment type="similarity">
    <text evidence="3">Belongs to the 3-hydroxyacyl-CoA dehydrogenase family.</text>
</comment>
<dbReference type="Gene3D" id="1.10.1040.10">
    <property type="entry name" value="N-(1-d-carboxylethyl)-l-norvaline Dehydrogenase, domain 2"/>
    <property type="match status" value="1"/>
</dbReference>
<dbReference type="InterPro" id="IPR006176">
    <property type="entry name" value="3-OHacyl-CoA_DH_NAD-bd"/>
</dbReference>
<keyword evidence="6" id="KW-0520">NAD</keyword>
<dbReference type="Gene3D" id="3.40.50.720">
    <property type="entry name" value="NAD(P)-binding Rossmann-like Domain"/>
    <property type="match status" value="1"/>
</dbReference>
<dbReference type="GO" id="GO:0006635">
    <property type="term" value="P:fatty acid beta-oxidation"/>
    <property type="evidence" value="ECO:0007669"/>
    <property type="project" value="TreeGrafter"/>
</dbReference>
<dbReference type="InterPro" id="IPR022694">
    <property type="entry name" value="3-OHacyl-CoA_DH"/>
</dbReference>
<evidence type="ECO:0000313" key="14">
    <source>
        <dbReference type="WBParaSite" id="Pan_g16680.t1"/>
    </source>
</evidence>
<dbReference type="GO" id="GO:0005759">
    <property type="term" value="C:mitochondrial matrix"/>
    <property type="evidence" value="ECO:0007669"/>
    <property type="project" value="UniProtKB-SubCell"/>
</dbReference>
<dbReference type="FunFam" id="3.40.50.720:FF:000009">
    <property type="entry name" value="Fatty oxidation complex, alpha subunit"/>
    <property type="match status" value="1"/>
</dbReference>
<comment type="pathway">
    <text evidence="2">Lipid metabolism; fatty acid beta-oxidation.</text>
</comment>
<reference evidence="14" key="2">
    <citation type="submission" date="2020-10" db="UniProtKB">
        <authorList>
            <consortium name="WormBaseParasite"/>
        </authorList>
    </citation>
    <scope>IDENTIFICATION</scope>
</reference>
<evidence type="ECO:0000259" key="11">
    <source>
        <dbReference type="Pfam" id="PF00725"/>
    </source>
</evidence>
<evidence type="ECO:0000256" key="7">
    <source>
        <dbReference type="ARBA" id="ARBA00023098"/>
    </source>
</evidence>
<evidence type="ECO:0000256" key="6">
    <source>
        <dbReference type="ARBA" id="ARBA00023027"/>
    </source>
</evidence>
<feature type="domain" description="3-hydroxyacyl-CoA dehydrogenase C-terminal" evidence="11">
    <location>
        <begin position="189"/>
        <end position="286"/>
    </location>
</feature>
<evidence type="ECO:0000256" key="9">
    <source>
        <dbReference type="ARBA" id="ARBA00049556"/>
    </source>
</evidence>
<keyword evidence="4" id="KW-0276">Fatty acid metabolism</keyword>
<evidence type="ECO:0000256" key="1">
    <source>
        <dbReference type="ARBA" id="ARBA00004305"/>
    </source>
</evidence>
<dbReference type="PANTHER" id="PTHR43561">
    <property type="match status" value="1"/>
</dbReference>
<dbReference type="Pfam" id="PF02737">
    <property type="entry name" value="3HCDH_N"/>
    <property type="match status" value="1"/>
</dbReference>
<protein>
    <submittedName>
        <fullName evidence="14">3-hydroxyacyl-CoA dehydrogenase</fullName>
    </submittedName>
</protein>
<dbReference type="InterPro" id="IPR052242">
    <property type="entry name" value="Mito_3-hydroxyacyl-CoA_DH"/>
</dbReference>
<dbReference type="PANTHER" id="PTHR43561:SF1">
    <property type="entry name" value="HYDROXY-ACYL-COA DEHYDROGENASE"/>
    <property type="match status" value="1"/>
</dbReference>
<dbReference type="Proteomes" id="UP000492821">
    <property type="component" value="Unassembled WGS sequence"/>
</dbReference>
<evidence type="ECO:0000256" key="2">
    <source>
        <dbReference type="ARBA" id="ARBA00005005"/>
    </source>
</evidence>
<dbReference type="GO" id="GO:0070403">
    <property type="term" value="F:NAD+ binding"/>
    <property type="evidence" value="ECO:0007669"/>
    <property type="project" value="InterPro"/>
</dbReference>